<dbReference type="InterPro" id="IPR051681">
    <property type="entry name" value="Ser/Thr_Kinases-Pseudokinases"/>
</dbReference>
<evidence type="ECO:0000256" key="2">
    <source>
        <dbReference type="ARBA" id="ARBA00022840"/>
    </source>
</evidence>
<keyword evidence="6" id="KW-1185">Reference proteome</keyword>
<dbReference type="Proteomes" id="UP001470230">
    <property type="component" value="Unassembled WGS sequence"/>
</dbReference>
<dbReference type="PANTHER" id="PTHR44329:SF298">
    <property type="entry name" value="MIXED LINEAGE KINASE DOMAIN-LIKE PROTEIN"/>
    <property type="match status" value="1"/>
</dbReference>
<dbReference type="InterPro" id="IPR011009">
    <property type="entry name" value="Kinase-like_dom_sf"/>
</dbReference>
<keyword evidence="1" id="KW-0547">Nucleotide-binding</keyword>
<evidence type="ECO:0000256" key="1">
    <source>
        <dbReference type="ARBA" id="ARBA00022741"/>
    </source>
</evidence>
<feature type="coiled-coil region" evidence="3">
    <location>
        <begin position="65"/>
        <end position="118"/>
    </location>
</feature>
<keyword evidence="2" id="KW-0067">ATP-binding</keyword>
<reference evidence="5 6" key="1">
    <citation type="submission" date="2024-04" db="EMBL/GenBank/DDBJ databases">
        <title>Tritrichomonas musculus Genome.</title>
        <authorList>
            <person name="Alves-Ferreira E."/>
            <person name="Grigg M."/>
            <person name="Lorenzi H."/>
            <person name="Galac M."/>
        </authorList>
    </citation>
    <scope>NUCLEOTIDE SEQUENCE [LARGE SCALE GENOMIC DNA]</scope>
    <source>
        <strain evidence="5 6">EAF2021</strain>
    </source>
</reference>
<gene>
    <name evidence="5" type="ORF">M9Y10_026419</name>
</gene>
<keyword evidence="3" id="KW-0175">Coiled coil</keyword>
<proteinExistence type="predicted"/>
<comment type="caution">
    <text evidence="5">The sequence shown here is derived from an EMBL/GenBank/DDBJ whole genome shotgun (WGS) entry which is preliminary data.</text>
</comment>
<protein>
    <recommendedName>
        <fullName evidence="4">Protein kinase domain-containing protein</fullName>
    </recommendedName>
</protein>
<dbReference type="InterPro" id="IPR001245">
    <property type="entry name" value="Ser-Thr/Tyr_kinase_cat_dom"/>
</dbReference>
<feature type="domain" description="Protein kinase" evidence="4">
    <location>
        <begin position="206"/>
        <end position="473"/>
    </location>
</feature>
<organism evidence="5 6">
    <name type="scientific">Tritrichomonas musculus</name>
    <dbReference type="NCBI Taxonomy" id="1915356"/>
    <lineage>
        <taxon>Eukaryota</taxon>
        <taxon>Metamonada</taxon>
        <taxon>Parabasalia</taxon>
        <taxon>Tritrichomonadida</taxon>
        <taxon>Tritrichomonadidae</taxon>
        <taxon>Tritrichomonas</taxon>
    </lineage>
</organism>
<sequence>MKPKADSKISMTIIQNKISEIVKKSKKTYAFNQKFQSVSYYLNKNLFELQSMPEDKKEKIDQDILNKLSKKLDKYSKMINKIKDQKKFLAFCFSERPIEQFLNKIDKCMSEIIKLLKEIGLESTGFRQPHNYDDYTNISDLLIELQQTIQRRRKEVDISIKQNHEKLVQYDSAKDIDTDNREALDKIPEYKIDKKNLSFTPKVIYYNDVFQYFNGFFTNPEDSERQKVTVLQLEPLYKNKYKRLLDVLVKIDHPYVEKFIGSFIEDDGTVFIVTNRSGKNLKKFLQDEQKKAEKDINYQKTDRTILAFKIAEAMLYLHSRNVIHRNLTEENIFIQEIDENGYKEVNPMICGFRDSRFLPVNPTSYCQSTKDLAKIIDFSAPELSDPFYNEKIDVFAFSGILYKLITNESPKDKITKDSAYFNDQDWRTQWLKGLPKNIQNLVNSCWEQNPKKRFSFHQIITTMIKDSQNRPIIFPCDIKNLKSIKEFYKTRSISNPASITIIDSFENIKKDIAFAYQYRFEILKIRPIIHSYQSVFRSKYENKDQLSEEEDNIMKDLKDSIDKLSNTLKKSDYENWQEFKKQKFDQMTIDIQDQMISIYKNMESLGFEELKQYKVEVDDLVFDYRELMNFYSNDPGSEKKVSEIEEYFRSNWDKKMTSKVLNRRLTDLFAPFHSFKIEREEIKIGSKKVESEFSEVYKGTFTRYEEVKPVAIKIIKEEHFKHENELTFLRREMGYLVKLRHKNIPKFYGFSFTEKLENEKYNNDVWLISEWVPHGTLREMLDIAFGKSKDNTSDDKTSEDDVMYNELNANDRAKIAYQIAEAMQYIHSQNIIYLNLKSSNILLDGITPKIIDFGSARPYNDALEITRTKSGQIYYMSPEVQSGENCGKHSDIYSYSMLLWEMATGKVPLSGLDEDTIHYKIEIGVELDMAELDKDELGDNHSLKNIITKGTSNSPSDRFKSFDSILSLFKEERVTFPGGNSEDFDLINFYDNILPKPEAPVVKSDDEDVVQVTVVYESKE</sequence>
<dbReference type="PANTHER" id="PTHR44329">
    <property type="entry name" value="SERINE/THREONINE-PROTEIN KINASE TNNI3K-RELATED"/>
    <property type="match status" value="1"/>
</dbReference>
<evidence type="ECO:0000313" key="6">
    <source>
        <dbReference type="Proteomes" id="UP001470230"/>
    </source>
</evidence>
<dbReference type="SUPFAM" id="SSF56112">
    <property type="entry name" value="Protein kinase-like (PK-like)"/>
    <property type="match status" value="2"/>
</dbReference>
<dbReference type="Pfam" id="PF07714">
    <property type="entry name" value="PK_Tyr_Ser-Thr"/>
    <property type="match status" value="1"/>
</dbReference>
<evidence type="ECO:0000256" key="3">
    <source>
        <dbReference type="SAM" id="Coils"/>
    </source>
</evidence>
<name>A0ABR2H7H8_9EUKA</name>
<feature type="domain" description="Protein kinase" evidence="4">
    <location>
        <begin position="682"/>
        <end position="970"/>
    </location>
</feature>
<dbReference type="EMBL" id="JAPFFF010000039">
    <property type="protein sequence ID" value="KAK8842188.1"/>
    <property type="molecule type" value="Genomic_DNA"/>
</dbReference>
<dbReference type="Gene3D" id="1.10.510.10">
    <property type="entry name" value="Transferase(Phosphotransferase) domain 1"/>
    <property type="match status" value="2"/>
</dbReference>
<dbReference type="InterPro" id="IPR000719">
    <property type="entry name" value="Prot_kinase_dom"/>
</dbReference>
<accession>A0ABR2H7H8</accession>
<evidence type="ECO:0000313" key="5">
    <source>
        <dbReference type="EMBL" id="KAK8842188.1"/>
    </source>
</evidence>
<dbReference type="Pfam" id="PF00069">
    <property type="entry name" value="Pkinase"/>
    <property type="match status" value="1"/>
</dbReference>
<dbReference type="PROSITE" id="PS50011">
    <property type="entry name" value="PROTEIN_KINASE_DOM"/>
    <property type="match status" value="2"/>
</dbReference>
<feature type="coiled-coil region" evidence="3">
    <location>
        <begin position="547"/>
        <end position="574"/>
    </location>
</feature>
<evidence type="ECO:0000259" key="4">
    <source>
        <dbReference type="PROSITE" id="PS50011"/>
    </source>
</evidence>